<comment type="caution">
    <text evidence="2">The sequence shown here is derived from an EMBL/GenBank/DDBJ whole genome shotgun (WGS) entry which is preliminary data.</text>
</comment>
<reference evidence="2 3" key="1">
    <citation type="journal article" date="2019" name="Int. J. Syst. Evol. Microbiol.">
        <title>The Global Catalogue of Microorganisms (GCM) 10K type strain sequencing project: providing services to taxonomists for standard genome sequencing and annotation.</title>
        <authorList>
            <consortium name="The Broad Institute Genomics Platform"/>
            <consortium name="The Broad Institute Genome Sequencing Center for Infectious Disease"/>
            <person name="Wu L."/>
            <person name="Ma J."/>
        </authorList>
    </citation>
    <scope>NUCLEOTIDE SEQUENCE [LARGE SCALE GENOMIC DNA]</scope>
    <source>
        <strain evidence="2 3">JCM 6924</strain>
    </source>
</reference>
<keyword evidence="3" id="KW-1185">Reference proteome</keyword>
<organism evidence="2 3">
    <name type="scientific">Streptomyces levis</name>
    <dbReference type="NCBI Taxonomy" id="285566"/>
    <lineage>
        <taxon>Bacteria</taxon>
        <taxon>Bacillati</taxon>
        <taxon>Actinomycetota</taxon>
        <taxon>Actinomycetes</taxon>
        <taxon>Kitasatosporales</taxon>
        <taxon>Streptomycetaceae</taxon>
        <taxon>Streptomyces</taxon>
    </lineage>
</organism>
<protein>
    <submittedName>
        <fullName evidence="2">Uncharacterized protein</fullName>
    </submittedName>
</protein>
<evidence type="ECO:0000313" key="2">
    <source>
        <dbReference type="EMBL" id="GAA2554826.1"/>
    </source>
</evidence>
<sequence>MATCKVYLSDALPVDIRNAHRVIYFPDQSVHILDKEDRPVFIAAPGRYVGVYMEYPENEEADPKQKLPAPVVKRPTAAVVPVKPKSPEGTPAVEDTQPFRPEWEKTDGPPQGFPPVGEAKPADRPTPGEVKVTPLSERVDGETTHEMNIPVKVVEHQDFPKAPQTAGRT</sequence>
<dbReference type="RefSeq" id="WP_344542986.1">
    <property type="nucleotide sequence ID" value="NZ_BAAATM010000022.1"/>
</dbReference>
<proteinExistence type="predicted"/>
<name>A0ABN3P2F5_9ACTN</name>
<dbReference type="Proteomes" id="UP001501095">
    <property type="component" value="Unassembled WGS sequence"/>
</dbReference>
<feature type="region of interest" description="Disordered" evidence="1">
    <location>
        <begin position="81"/>
        <end position="169"/>
    </location>
</feature>
<evidence type="ECO:0000313" key="3">
    <source>
        <dbReference type="Proteomes" id="UP001501095"/>
    </source>
</evidence>
<accession>A0ABN3P2F5</accession>
<gene>
    <name evidence="2" type="ORF">GCM10010423_65000</name>
</gene>
<evidence type="ECO:0000256" key="1">
    <source>
        <dbReference type="SAM" id="MobiDB-lite"/>
    </source>
</evidence>
<dbReference type="EMBL" id="BAAATM010000022">
    <property type="protein sequence ID" value="GAA2554826.1"/>
    <property type="molecule type" value="Genomic_DNA"/>
</dbReference>